<keyword evidence="6" id="KW-0472">Membrane</keyword>
<dbReference type="InterPro" id="IPR011110">
    <property type="entry name" value="Reg_prop"/>
</dbReference>
<feature type="modified residue" description="4-aspartylphosphate" evidence="4">
    <location>
        <position position="1142"/>
    </location>
</feature>
<dbReference type="CDD" id="cd00082">
    <property type="entry name" value="HisKA"/>
    <property type="match status" value="1"/>
</dbReference>
<name>A0ABU5HFZ5_9BACT</name>
<dbReference type="PANTHER" id="PTHR43547">
    <property type="entry name" value="TWO-COMPONENT HISTIDINE KINASE"/>
    <property type="match status" value="1"/>
</dbReference>
<gene>
    <name evidence="9" type="ORF">SYV04_37700</name>
</gene>
<dbReference type="Gene3D" id="2.130.10.10">
    <property type="entry name" value="YVTN repeat-like/Quinoprotein amine dehydrogenase"/>
    <property type="match status" value="4"/>
</dbReference>
<dbReference type="InterPro" id="IPR015943">
    <property type="entry name" value="WD40/YVTN_repeat-like_dom_sf"/>
</dbReference>
<dbReference type="InterPro" id="IPR005467">
    <property type="entry name" value="His_kinase_dom"/>
</dbReference>
<feature type="transmembrane region" description="Helical" evidence="6">
    <location>
        <begin position="770"/>
        <end position="792"/>
    </location>
</feature>
<dbReference type="InterPro" id="IPR004358">
    <property type="entry name" value="Sig_transdc_His_kin-like_C"/>
</dbReference>
<dbReference type="Gene3D" id="1.10.287.130">
    <property type="match status" value="1"/>
</dbReference>
<dbReference type="SUPFAM" id="SSF52172">
    <property type="entry name" value="CheY-like"/>
    <property type="match status" value="1"/>
</dbReference>
<evidence type="ECO:0000256" key="4">
    <source>
        <dbReference type="PROSITE-ProRule" id="PRU00169"/>
    </source>
</evidence>
<keyword evidence="10" id="KW-1185">Reference proteome</keyword>
<organism evidence="9 10">
    <name type="scientific">Hyalangium rubrum</name>
    <dbReference type="NCBI Taxonomy" id="3103134"/>
    <lineage>
        <taxon>Bacteria</taxon>
        <taxon>Pseudomonadati</taxon>
        <taxon>Myxococcota</taxon>
        <taxon>Myxococcia</taxon>
        <taxon>Myxococcales</taxon>
        <taxon>Cystobacterineae</taxon>
        <taxon>Archangiaceae</taxon>
        <taxon>Hyalangium</taxon>
    </lineage>
</organism>
<keyword evidence="6" id="KW-1133">Transmembrane helix</keyword>
<dbReference type="InterPro" id="IPR001789">
    <property type="entry name" value="Sig_transdc_resp-reg_receiver"/>
</dbReference>
<dbReference type="Pfam" id="PF07495">
    <property type="entry name" value="Y_Y_Y"/>
    <property type="match status" value="1"/>
</dbReference>
<feature type="domain" description="Response regulatory" evidence="8">
    <location>
        <begin position="1093"/>
        <end position="1209"/>
    </location>
</feature>
<dbReference type="SUPFAM" id="SSF63829">
    <property type="entry name" value="Calcium-dependent phosphotriesterase"/>
    <property type="match status" value="3"/>
</dbReference>
<evidence type="ECO:0000256" key="5">
    <source>
        <dbReference type="SAM" id="Coils"/>
    </source>
</evidence>
<dbReference type="SMART" id="SM00388">
    <property type="entry name" value="HisKA"/>
    <property type="match status" value="1"/>
</dbReference>
<dbReference type="Pfam" id="PF07494">
    <property type="entry name" value="Reg_prop"/>
    <property type="match status" value="5"/>
</dbReference>
<dbReference type="RefSeq" id="WP_321550899.1">
    <property type="nucleotide sequence ID" value="NZ_JAXIVS010000018.1"/>
</dbReference>
<dbReference type="InterPro" id="IPR013783">
    <property type="entry name" value="Ig-like_fold"/>
</dbReference>
<protein>
    <recommendedName>
        <fullName evidence="2">histidine kinase</fullName>
        <ecNumber evidence="2">2.7.13.3</ecNumber>
    </recommendedName>
</protein>
<evidence type="ECO:0000256" key="6">
    <source>
        <dbReference type="SAM" id="Phobius"/>
    </source>
</evidence>
<dbReference type="PROSITE" id="PS50109">
    <property type="entry name" value="HIS_KIN"/>
    <property type="match status" value="1"/>
</dbReference>
<dbReference type="Pfam" id="PF00072">
    <property type="entry name" value="Response_reg"/>
    <property type="match status" value="1"/>
</dbReference>
<dbReference type="InterPro" id="IPR003661">
    <property type="entry name" value="HisK_dim/P_dom"/>
</dbReference>
<dbReference type="Proteomes" id="UP001291309">
    <property type="component" value="Unassembled WGS sequence"/>
</dbReference>
<dbReference type="PANTHER" id="PTHR43547:SF2">
    <property type="entry name" value="HYBRID SIGNAL TRANSDUCTION HISTIDINE KINASE C"/>
    <property type="match status" value="1"/>
</dbReference>
<sequence>MRSAPRSTRSEPSFRRASHRRGGGLVVAGVLALLLASAPSAWALDPSKSLLQFPRRVWQTPDGLPQNAIQALAQTPDGYLWGGTWEGLVRFDGVRFTTFDRINTPELQGRSIQCLATAPDGTLWIGTEVGLTGMREGRFFPVVAPPDIPLRNIHTLRATRDGSLWIATTGQGLLRFFQGRFQVWNSDNGLSSDRVQAFVEDARGTLWVGTTAGLHRWDGTALHPAPLFDGPQPPVHSLVVDKDDTLWAGTEQGIVYRLEAGRMRPVPEASLPGAPIEAMLADRPGTLWVGSTGRGLLRLAYGQRSTLDASQGLLSNTVASLLEDSEGNIWIGAAEGGLHRLKDALFTSLGPPEGLPQRVVSSIHEAPDGSLWFASLGNGVTRWFGGKMTTYTTREGLIHDRVRSMAPAREGGVWFSAQTGVSLWRAGAFTLSIGTEQGMPPGPIRAVYEDAEGILWAGTPEGLARWNGERLEVLTRKDGLPGDNITLLHPRPAGGFWVGTAGGGLAYFVHGRPTTVAFEGQPMFSELQALHEESNGTLWLGTDEGLYRWKAGHFSRFSRAEGLFDDRIFQILPDGRGYLWMSCNKGIFRVAHGELEAVAEGTLARVTSHTYGQDDGMRAEECNGVGAPAGIRARDGRLWFPTIRGAVVHDPRQPEAAVPSPPPVLIEELRVDGQPVASTEWGRIPPGEGHVEIHYTSPSLRAPQRLDFRYQLEGIDKEWLQAGTRRVAYYTRLPPGDYRFRVLVASTDGSTSAPETMVAFRLEPRLYQTLGFRVVAALALVLGLVGAVWLRVQRLRVRERRLQKRVAQRTAELATVNADLQARLQELQATRERLVHAEKMAAVGTLAAGVGHEINNPLAFIISNLHYATTEVRKEGERGGVRTPWQDVAKALEEALEGADRVRRIVQDLKTFSRVQPEQPQRVELHTVLDLALAISEAETRHRARVVRDYGAPPAVFGDETRLGQVFLNLLVNAAQAIPEGHADTNEIRVTTRADARGQAVVVVSDTGSGISPEVLPRIFEPFFTTKPVGVGTGLGLSICHSYVEAMGGAVHVRSELGRGTTFEVVLPAAVEEAVAPPVPSGVPVSAAVPRGRLLIIDDEPLLTAALARTLAPEHEVETFTRAGLALERLRGGERYALILCDLMMPEMTGMELHETLARELPSQAERMVFLTGGAFTETARTFLERSRMPCLEKPFEPDHLRARVRELLSGRPPSASVPAA</sequence>
<dbReference type="Gene3D" id="2.60.40.10">
    <property type="entry name" value="Immunoglobulins"/>
    <property type="match status" value="1"/>
</dbReference>
<feature type="domain" description="Histidine kinase" evidence="7">
    <location>
        <begin position="849"/>
        <end position="1071"/>
    </location>
</feature>
<evidence type="ECO:0000256" key="3">
    <source>
        <dbReference type="ARBA" id="ARBA00022553"/>
    </source>
</evidence>
<dbReference type="PRINTS" id="PR00344">
    <property type="entry name" value="BCTRLSENSOR"/>
</dbReference>
<dbReference type="PROSITE" id="PS50110">
    <property type="entry name" value="RESPONSE_REGULATORY"/>
    <property type="match status" value="1"/>
</dbReference>
<evidence type="ECO:0000256" key="2">
    <source>
        <dbReference type="ARBA" id="ARBA00012438"/>
    </source>
</evidence>
<dbReference type="InterPro" id="IPR011123">
    <property type="entry name" value="Y_Y_Y"/>
</dbReference>
<dbReference type="InterPro" id="IPR003594">
    <property type="entry name" value="HATPase_dom"/>
</dbReference>
<dbReference type="InterPro" id="IPR036097">
    <property type="entry name" value="HisK_dim/P_sf"/>
</dbReference>
<dbReference type="EMBL" id="JAXIVS010000018">
    <property type="protein sequence ID" value="MDY7232185.1"/>
    <property type="molecule type" value="Genomic_DNA"/>
</dbReference>
<dbReference type="Pfam" id="PF02518">
    <property type="entry name" value="HATPase_c"/>
    <property type="match status" value="1"/>
</dbReference>
<dbReference type="InterPro" id="IPR036890">
    <property type="entry name" value="HATPase_C_sf"/>
</dbReference>
<evidence type="ECO:0000259" key="7">
    <source>
        <dbReference type="PROSITE" id="PS50109"/>
    </source>
</evidence>
<comment type="caution">
    <text evidence="9">The sequence shown here is derived from an EMBL/GenBank/DDBJ whole genome shotgun (WGS) entry which is preliminary data.</text>
</comment>
<dbReference type="SUPFAM" id="SSF47384">
    <property type="entry name" value="Homodimeric domain of signal transducing histidine kinase"/>
    <property type="match status" value="1"/>
</dbReference>
<reference evidence="9 10" key="1">
    <citation type="submission" date="2023-12" db="EMBL/GenBank/DDBJ databases">
        <title>the genome sequence of Hyalangium sp. s54d21.</title>
        <authorList>
            <person name="Zhang X."/>
        </authorList>
    </citation>
    <scope>NUCLEOTIDE SEQUENCE [LARGE SCALE GENOMIC DNA]</scope>
    <source>
        <strain evidence="10">s54d21</strain>
    </source>
</reference>
<dbReference type="Pfam" id="PF00512">
    <property type="entry name" value="HisKA"/>
    <property type="match status" value="1"/>
</dbReference>
<evidence type="ECO:0000256" key="1">
    <source>
        <dbReference type="ARBA" id="ARBA00000085"/>
    </source>
</evidence>
<dbReference type="EC" id="2.7.13.3" evidence="2"/>
<evidence type="ECO:0000259" key="8">
    <source>
        <dbReference type="PROSITE" id="PS50110"/>
    </source>
</evidence>
<evidence type="ECO:0000313" key="9">
    <source>
        <dbReference type="EMBL" id="MDY7232185.1"/>
    </source>
</evidence>
<accession>A0ABU5HFZ5</accession>
<dbReference type="InterPro" id="IPR011006">
    <property type="entry name" value="CheY-like_superfamily"/>
</dbReference>
<keyword evidence="6" id="KW-0812">Transmembrane</keyword>
<dbReference type="SUPFAM" id="SSF55874">
    <property type="entry name" value="ATPase domain of HSP90 chaperone/DNA topoisomerase II/histidine kinase"/>
    <property type="match status" value="1"/>
</dbReference>
<evidence type="ECO:0000313" key="10">
    <source>
        <dbReference type="Proteomes" id="UP001291309"/>
    </source>
</evidence>
<dbReference type="Gene3D" id="3.40.50.2300">
    <property type="match status" value="1"/>
</dbReference>
<proteinExistence type="predicted"/>
<dbReference type="SMART" id="SM00387">
    <property type="entry name" value="HATPase_c"/>
    <property type="match status" value="1"/>
</dbReference>
<keyword evidence="5" id="KW-0175">Coiled coil</keyword>
<dbReference type="SMART" id="SM00448">
    <property type="entry name" value="REC"/>
    <property type="match status" value="1"/>
</dbReference>
<keyword evidence="3 4" id="KW-0597">Phosphoprotein</keyword>
<dbReference type="Gene3D" id="3.30.565.10">
    <property type="entry name" value="Histidine kinase-like ATPase, C-terminal domain"/>
    <property type="match status" value="1"/>
</dbReference>
<comment type="catalytic activity">
    <reaction evidence="1">
        <text>ATP + protein L-histidine = ADP + protein N-phospho-L-histidine.</text>
        <dbReference type="EC" id="2.7.13.3"/>
    </reaction>
</comment>
<feature type="coiled-coil region" evidence="5">
    <location>
        <begin position="810"/>
        <end position="837"/>
    </location>
</feature>